<evidence type="ECO:0000256" key="5">
    <source>
        <dbReference type="ARBA" id="ARBA00023242"/>
    </source>
</evidence>
<accession>A0AAN9IS87</accession>
<protein>
    <recommendedName>
        <fullName evidence="6">Transcription repressor</fullName>
    </recommendedName>
    <alternativeName>
        <fullName evidence="6">Ovate family protein</fullName>
    </alternativeName>
</protein>
<comment type="caution">
    <text evidence="9">The sequence shown here is derived from an EMBL/GenBank/DDBJ whole genome shotgun (WGS) entry which is preliminary data.</text>
</comment>
<dbReference type="Pfam" id="PF04844">
    <property type="entry name" value="Ovate"/>
    <property type="match status" value="1"/>
</dbReference>
<dbReference type="InterPro" id="IPR006458">
    <property type="entry name" value="Ovate_C"/>
</dbReference>
<evidence type="ECO:0000256" key="7">
    <source>
        <dbReference type="SAM" id="MobiDB-lite"/>
    </source>
</evidence>
<evidence type="ECO:0000256" key="6">
    <source>
        <dbReference type="RuleBase" id="RU367028"/>
    </source>
</evidence>
<gene>
    <name evidence="9" type="ORF">RJT34_20095</name>
</gene>
<dbReference type="EMBL" id="JAYKXN010000005">
    <property type="protein sequence ID" value="KAK7285327.1"/>
    <property type="molecule type" value="Genomic_DNA"/>
</dbReference>
<dbReference type="PANTHER" id="PTHR33057">
    <property type="entry name" value="TRANSCRIPTION REPRESSOR OFP7-RELATED"/>
    <property type="match status" value="1"/>
</dbReference>
<name>A0AAN9IS87_CLITE</name>
<dbReference type="GO" id="GO:0045892">
    <property type="term" value="P:negative regulation of DNA-templated transcription"/>
    <property type="evidence" value="ECO:0007669"/>
    <property type="project" value="UniProtKB-UniRule"/>
</dbReference>
<dbReference type="GO" id="GO:0005634">
    <property type="term" value="C:nucleus"/>
    <property type="evidence" value="ECO:0007669"/>
    <property type="project" value="UniProtKB-SubCell"/>
</dbReference>
<dbReference type="PROSITE" id="PS51754">
    <property type="entry name" value="OVATE"/>
    <property type="match status" value="1"/>
</dbReference>
<dbReference type="Proteomes" id="UP001359559">
    <property type="component" value="Unassembled WGS sequence"/>
</dbReference>
<evidence type="ECO:0000313" key="10">
    <source>
        <dbReference type="Proteomes" id="UP001359559"/>
    </source>
</evidence>
<sequence length="328" mass="35698">MPRNNPLNCFSNPMQPFPPPQSPPTHHNRPSSPIIINNTQPKPADFATAFASQRFFFSSPGRSNSIVESTTDSTTTSSSSSVKEQTLFHGSVAVPTYSPDPYADFRRSMEEMVEARPELMDVKSNWHVLHELLLCYLALNPKSTHKFILNAFADLLVSLISFSSASPPPPPPENHNSGEGCAGNGEPEPNPNMFGPLFSRKTTVDSCCPVCMREPESSLHVVRDCIFAKKWVICGQEDANGYLRGVPHQSRRDGGTGSGNWDGALLEELNKGGCGGVFRSDEGRFMGCLAMLVEAISVLYSELMGLHLATQKGCKFATDSNDAVNAIC</sequence>
<evidence type="ECO:0000259" key="8">
    <source>
        <dbReference type="PROSITE" id="PS51754"/>
    </source>
</evidence>
<keyword evidence="3 6" id="KW-0805">Transcription regulation</keyword>
<keyword evidence="2 6" id="KW-0678">Repressor</keyword>
<reference evidence="9 10" key="1">
    <citation type="submission" date="2024-01" db="EMBL/GenBank/DDBJ databases">
        <title>The genomes of 5 underutilized Papilionoideae crops provide insights into root nodulation and disease resistance.</title>
        <authorList>
            <person name="Yuan L."/>
        </authorList>
    </citation>
    <scope>NUCLEOTIDE SEQUENCE [LARGE SCALE GENOMIC DNA]</scope>
    <source>
        <strain evidence="9">LY-2023</strain>
        <tissue evidence="9">Leaf</tissue>
    </source>
</reference>
<feature type="domain" description="OVATE" evidence="8">
    <location>
        <begin position="94"/>
        <end position="158"/>
    </location>
</feature>
<comment type="function">
    <text evidence="6">Transcriptional repressor that regulates multiple aspects of plant growth and development.</text>
</comment>
<feature type="region of interest" description="Disordered" evidence="7">
    <location>
        <begin position="1"/>
        <end position="40"/>
    </location>
</feature>
<keyword evidence="5 6" id="KW-0539">Nucleus</keyword>
<comment type="subcellular location">
    <subcellularLocation>
        <location evidence="1 6">Nucleus</location>
    </subcellularLocation>
</comment>
<dbReference type="AlphaFoldDB" id="A0AAN9IS87"/>
<feature type="compositionally biased region" description="Low complexity" evidence="7">
    <location>
        <begin position="69"/>
        <end position="81"/>
    </location>
</feature>
<keyword evidence="4 6" id="KW-0804">Transcription</keyword>
<evidence type="ECO:0000256" key="4">
    <source>
        <dbReference type="ARBA" id="ARBA00023163"/>
    </source>
</evidence>
<feature type="region of interest" description="Disordered" evidence="7">
    <location>
        <begin position="62"/>
        <end position="83"/>
    </location>
</feature>
<dbReference type="NCBIfam" id="TIGR01568">
    <property type="entry name" value="A_thal_3678"/>
    <property type="match status" value="1"/>
</dbReference>
<evidence type="ECO:0000256" key="2">
    <source>
        <dbReference type="ARBA" id="ARBA00022491"/>
    </source>
</evidence>
<organism evidence="9 10">
    <name type="scientific">Clitoria ternatea</name>
    <name type="common">Butterfly pea</name>
    <dbReference type="NCBI Taxonomy" id="43366"/>
    <lineage>
        <taxon>Eukaryota</taxon>
        <taxon>Viridiplantae</taxon>
        <taxon>Streptophyta</taxon>
        <taxon>Embryophyta</taxon>
        <taxon>Tracheophyta</taxon>
        <taxon>Spermatophyta</taxon>
        <taxon>Magnoliopsida</taxon>
        <taxon>eudicotyledons</taxon>
        <taxon>Gunneridae</taxon>
        <taxon>Pentapetalae</taxon>
        <taxon>rosids</taxon>
        <taxon>fabids</taxon>
        <taxon>Fabales</taxon>
        <taxon>Fabaceae</taxon>
        <taxon>Papilionoideae</taxon>
        <taxon>50 kb inversion clade</taxon>
        <taxon>NPAAA clade</taxon>
        <taxon>indigoferoid/millettioid clade</taxon>
        <taxon>Phaseoleae</taxon>
        <taxon>Clitoria</taxon>
    </lineage>
</organism>
<evidence type="ECO:0000256" key="1">
    <source>
        <dbReference type="ARBA" id="ARBA00004123"/>
    </source>
</evidence>
<dbReference type="InterPro" id="IPR038933">
    <property type="entry name" value="Ovate"/>
</dbReference>
<evidence type="ECO:0000256" key="3">
    <source>
        <dbReference type="ARBA" id="ARBA00023015"/>
    </source>
</evidence>
<keyword evidence="10" id="KW-1185">Reference proteome</keyword>
<dbReference type="PANTHER" id="PTHR33057:SF21">
    <property type="entry name" value="TRANSCRIPTION REPRESSOR"/>
    <property type="match status" value="1"/>
</dbReference>
<evidence type="ECO:0000313" key="9">
    <source>
        <dbReference type="EMBL" id="KAK7285327.1"/>
    </source>
</evidence>
<proteinExistence type="predicted"/>
<feature type="region of interest" description="Disordered" evidence="7">
    <location>
        <begin position="164"/>
        <end position="193"/>
    </location>
</feature>